<sequence length="417" mass="47409">MRSKEFMKLFSSLLLGIMFVLSFSQLGAYGYKHVFKNNSVFEQNTIIGNVDVSGMTEEEASKYLTESFNAWFQSSILTLNYKEVEKRLASEMFRFSIYDSVNLAENGKVSPLIITVEESVYKEMIGAFNDSVLEAAINDELLKKEILNVVTTMQTGEFSFKLIDYIEEDLETVVVSEGAVNLTEEQVIVMTNALENRNQLVIPPLSQVSVLQYIHDQEIQLSNEELNILASALYKTILPTNFDIVERHTSRAFPGHVELGFEARILDKSMDLSFHNPNSTEYVVNMTIQKQQLKMELVGAPFVYEYEILLKDKQTFPPKSILQFDPKLPYGESRVEEEGQEGYLVTVVRNKMDKNGSVLDYDTISEDFYPPVHQIVVTSILPKDEVLDENEVVETPVDTNGVNTNPTEEDETENISE</sequence>
<protein>
    <submittedName>
        <fullName evidence="4">VanW family protein</fullName>
    </submittedName>
</protein>
<dbReference type="SMART" id="SM01208">
    <property type="entry name" value="G5"/>
    <property type="match status" value="1"/>
</dbReference>
<comment type="caution">
    <text evidence="4">The sequence shown here is derived from an EMBL/GenBank/DDBJ whole genome shotgun (WGS) entry which is preliminary data.</text>
</comment>
<feature type="compositionally biased region" description="Acidic residues" evidence="2">
    <location>
        <begin position="407"/>
        <end position="417"/>
    </location>
</feature>
<evidence type="ECO:0000313" key="5">
    <source>
        <dbReference type="Proteomes" id="UP001597214"/>
    </source>
</evidence>
<feature type="domain" description="G5" evidence="3">
    <location>
        <begin position="302"/>
        <end position="382"/>
    </location>
</feature>
<dbReference type="InterPro" id="IPR052913">
    <property type="entry name" value="Glycopeptide_resist_protein"/>
</dbReference>
<dbReference type="Pfam" id="PF04294">
    <property type="entry name" value="VanW"/>
    <property type="match status" value="1"/>
</dbReference>
<organism evidence="4 5">
    <name type="scientific">Bacillus salitolerans</name>
    <dbReference type="NCBI Taxonomy" id="1437434"/>
    <lineage>
        <taxon>Bacteria</taxon>
        <taxon>Bacillati</taxon>
        <taxon>Bacillota</taxon>
        <taxon>Bacilli</taxon>
        <taxon>Bacillales</taxon>
        <taxon>Bacillaceae</taxon>
        <taxon>Bacillus</taxon>
    </lineage>
</organism>
<dbReference type="InterPro" id="IPR011098">
    <property type="entry name" value="G5_dom"/>
</dbReference>
<evidence type="ECO:0000259" key="3">
    <source>
        <dbReference type="PROSITE" id="PS51109"/>
    </source>
</evidence>
<keyword evidence="1" id="KW-0732">Signal</keyword>
<dbReference type="Pfam" id="PF07501">
    <property type="entry name" value="G5"/>
    <property type="match status" value="1"/>
</dbReference>
<evidence type="ECO:0000256" key="2">
    <source>
        <dbReference type="SAM" id="MobiDB-lite"/>
    </source>
</evidence>
<evidence type="ECO:0000313" key="4">
    <source>
        <dbReference type="EMBL" id="MFD1736018.1"/>
    </source>
</evidence>
<proteinExistence type="predicted"/>
<dbReference type="RefSeq" id="WP_377927155.1">
    <property type="nucleotide sequence ID" value="NZ_JBHUEM010000004.1"/>
</dbReference>
<dbReference type="Proteomes" id="UP001597214">
    <property type="component" value="Unassembled WGS sequence"/>
</dbReference>
<name>A0ABW4LPP8_9BACI</name>
<dbReference type="Gene3D" id="2.20.230.10">
    <property type="entry name" value="Resuscitation-promoting factor rpfb"/>
    <property type="match status" value="1"/>
</dbReference>
<evidence type="ECO:0000256" key="1">
    <source>
        <dbReference type="ARBA" id="ARBA00022729"/>
    </source>
</evidence>
<dbReference type="PANTHER" id="PTHR35788">
    <property type="entry name" value="EXPORTED PROTEIN-RELATED"/>
    <property type="match status" value="1"/>
</dbReference>
<gene>
    <name evidence="4" type="ORF">ACFSCX_05520</name>
</gene>
<dbReference type="EMBL" id="JBHUEM010000004">
    <property type="protein sequence ID" value="MFD1736018.1"/>
    <property type="molecule type" value="Genomic_DNA"/>
</dbReference>
<accession>A0ABW4LPP8</accession>
<keyword evidence="5" id="KW-1185">Reference proteome</keyword>
<dbReference type="PANTHER" id="PTHR35788:SF1">
    <property type="entry name" value="EXPORTED PROTEIN"/>
    <property type="match status" value="1"/>
</dbReference>
<feature type="region of interest" description="Disordered" evidence="2">
    <location>
        <begin position="391"/>
        <end position="417"/>
    </location>
</feature>
<reference evidence="5" key="1">
    <citation type="journal article" date="2019" name="Int. J. Syst. Evol. Microbiol.">
        <title>The Global Catalogue of Microorganisms (GCM) 10K type strain sequencing project: providing services to taxonomists for standard genome sequencing and annotation.</title>
        <authorList>
            <consortium name="The Broad Institute Genomics Platform"/>
            <consortium name="The Broad Institute Genome Sequencing Center for Infectious Disease"/>
            <person name="Wu L."/>
            <person name="Ma J."/>
        </authorList>
    </citation>
    <scope>NUCLEOTIDE SEQUENCE [LARGE SCALE GENOMIC DNA]</scope>
    <source>
        <strain evidence="5">CCUG 49339</strain>
    </source>
</reference>
<dbReference type="InterPro" id="IPR007391">
    <property type="entry name" value="Vancomycin_resist_VanW"/>
</dbReference>
<dbReference type="PROSITE" id="PS51109">
    <property type="entry name" value="G5"/>
    <property type="match status" value="1"/>
</dbReference>